<keyword evidence="1" id="KW-0472">Membrane</keyword>
<dbReference type="EMBL" id="JAOYEY010000052">
    <property type="protein sequence ID" value="MCV9888843.1"/>
    <property type="molecule type" value="Genomic_DNA"/>
</dbReference>
<protein>
    <submittedName>
        <fullName evidence="2">Uncharacterized protein</fullName>
    </submittedName>
</protein>
<feature type="transmembrane region" description="Helical" evidence="1">
    <location>
        <begin position="7"/>
        <end position="28"/>
    </location>
</feature>
<keyword evidence="3" id="KW-1185">Reference proteome</keyword>
<sequence>MVEMKSLIYAFLALVMLYYGLQNIALTGDKMQTVFVLSWLCLAIFVIGGNFAQFLYRPKQRASSRQVKAYKESLQRKRQRQTLR</sequence>
<name>A0ABT3DP56_9BACI</name>
<feature type="transmembrane region" description="Helical" evidence="1">
    <location>
        <begin position="34"/>
        <end position="56"/>
    </location>
</feature>
<gene>
    <name evidence="2" type="ORF">OIH86_24615</name>
</gene>
<dbReference type="Proteomes" id="UP001526147">
    <property type="component" value="Unassembled WGS sequence"/>
</dbReference>
<evidence type="ECO:0000256" key="1">
    <source>
        <dbReference type="SAM" id="Phobius"/>
    </source>
</evidence>
<accession>A0ABT3DP56</accession>
<comment type="caution">
    <text evidence="2">The sequence shown here is derived from an EMBL/GenBank/DDBJ whole genome shotgun (WGS) entry which is preliminary data.</text>
</comment>
<keyword evidence="1" id="KW-1133">Transmembrane helix</keyword>
<evidence type="ECO:0000313" key="2">
    <source>
        <dbReference type="EMBL" id="MCV9888843.1"/>
    </source>
</evidence>
<organism evidence="2 3">
    <name type="scientific">Metabacillus halosaccharovorans</name>
    <dbReference type="NCBI Taxonomy" id="930124"/>
    <lineage>
        <taxon>Bacteria</taxon>
        <taxon>Bacillati</taxon>
        <taxon>Bacillota</taxon>
        <taxon>Bacilli</taxon>
        <taxon>Bacillales</taxon>
        <taxon>Bacillaceae</taxon>
        <taxon>Metabacillus</taxon>
    </lineage>
</organism>
<evidence type="ECO:0000313" key="3">
    <source>
        <dbReference type="Proteomes" id="UP001526147"/>
    </source>
</evidence>
<reference evidence="2 3" key="1">
    <citation type="submission" date="2022-10" db="EMBL/GenBank/DDBJ databases">
        <title>Draft genome assembly of moderately radiation resistant bacterium Metabacillus halosaccharovorans.</title>
        <authorList>
            <person name="Pal S."/>
            <person name="Gopinathan A."/>
        </authorList>
    </citation>
    <scope>NUCLEOTIDE SEQUENCE [LARGE SCALE GENOMIC DNA]</scope>
    <source>
        <strain evidence="2 3">VITHBRA001</strain>
    </source>
</reference>
<keyword evidence="1" id="KW-0812">Transmembrane</keyword>
<proteinExistence type="predicted"/>
<dbReference type="RefSeq" id="WP_264144873.1">
    <property type="nucleotide sequence ID" value="NZ_JAOYEY010000052.1"/>
</dbReference>